<dbReference type="KEGG" id="lak:106158529"/>
<dbReference type="GO" id="GO:0005737">
    <property type="term" value="C:cytoplasm"/>
    <property type="evidence" value="ECO:0007669"/>
    <property type="project" value="UniProtKB-SubCell"/>
</dbReference>
<evidence type="ECO:0000256" key="3">
    <source>
        <dbReference type="ARBA" id="ARBA00022490"/>
    </source>
</evidence>
<gene>
    <name evidence="9" type="primary">LOC106158529</name>
</gene>
<dbReference type="InterPro" id="IPR040322">
    <property type="entry name" value="TROVE2"/>
</dbReference>
<evidence type="ECO:0000256" key="1">
    <source>
        <dbReference type="ARBA" id="ARBA00004496"/>
    </source>
</evidence>
<dbReference type="PANTHER" id="PTHR14202">
    <property type="entry name" value="60 KDA RIBONUCLEOPROTEIN SSA/RO"/>
    <property type="match status" value="1"/>
</dbReference>
<comment type="similarity">
    <text evidence="2">Belongs to the Ro 60 kDa family.</text>
</comment>
<dbReference type="Gene3D" id="3.40.50.410">
    <property type="entry name" value="von Willebrand factor, type A domain"/>
    <property type="match status" value="2"/>
</dbReference>
<sequence length="562" mass="62991">MSGYGSLASAIGSVFKAPKPAKNDIPQSKPIDKVQTKNSEGGYVYKVDDMNRLRRFLILGSEGGTYYIKEQELGIENATAIMRLIQEDKGQQVVNEIKHISVEGRASKQNAILFALALCARLDNKFSKKAAYEALSDICRIPTHLFTFIDYSEKLAKNLSKGTGWGRAHRRAVAKWYNKHSKNPKKLAMHVTKYRNRSGWAHRDLFRLTHLKPEGDVAAVVKYVVKGLEAAKETYSTEMSEAVRDTLTFLEGVEDAKKATNEEEIIALIQHHGLVREHIPTKLLNSKGVWKALLKSMPMTAMIRNLAKMTDVGILESESEEEQIIISRLQSEEALREARIHPFNVLLALHTYSKGEGEKGKLKWNPNQHIVNALDQAFYKCFKYVEPTNKRVCIGMDVSGSMDHYSVLGSSALSPRLASGALMMTTLHTEPKCDVVAFSDKLVPLNVNLEWKLNETLQLLRGIPFGRTDCALPMLWARENKREYDTFIVYTDCETWIGGVHPAEALRQYREASGIWDAKLIVCAMTSNGFTIADPEDPGMLDMAGFDSAGPEVMRSFMLGEI</sequence>
<reference evidence="9" key="1">
    <citation type="submission" date="2025-08" db="UniProtKB">
        <authorList>
            <consortium name="RefSeq"/>
        </authorList>
    </citation>
    <scope>IDENTIFICATION</scope>
    <source>
        <tissue evidence="9">Gonads</tissue>
    </source>
</reference>
<dbReference type="PANTHER" id="PTHR14202:SF0">
    <property type="entry name" value="RNA-BINDING PROTEIN RO60"/>
    <property type="match status" value="1"/>
</dbReference>
<keyword evidence="6 9" id="KW-0687">Ribonucleoprotein</keyword>
<evidence type="ECO:0000259" key="7">
    <source>
        <dbReference type="PROSITE" id="PS50988"/>
    </source>
</evidence>
<dbReference type="GeneID" id="106158529"/>
<organism evidence="8 9">
    <name type="scientific">Lingula anatina</name>
    <name type="common">Brachiopod</name>
    <name type="synonym">Lingula unguis</name>
    <dbReference type="NCBI Taxonomy" id="7574"/>
    <lineage>
        <taxon>Eukaryota</taxon>
        <taxon>Metazoa</taxon>
        <taxon>Spiralia</taxon>
        <taxon>Lophotrochozoa</taxon>
        <taxon>Brachiopoda</taxon>
        <taxon>Linguliformea</taxon>
        <taxon>Lingulata</taxon>
        <taxon>Lingulida</taxon>
        <taxon>Linguloidea</taxon>
        <taxon>Lingulidae</taxon>
        <taxon>Lingula</taxon>
    </lineage>
</organism>
<dbReference type="RefSeq" id="XP_013390017.1">
    <property type="nucleotide sequence ID" value="XM_013534563.1"/>
</dbReference>
<dbReference type="AlphaFoldDB" id="A0A1S3HVE9"/>
<evidence type="ECO:0000313" key="9">
    <source>
        <dbReference type="RefSeq" id="XP_013390017.1"/>
    </source>
</evidence>
<dbReference type="InterPro" id="IPR056800">
    <property type="entry name" value="vWA_Ro60"/>
</dbReference>
<keyword evidence="5" id="KW-0694">RNA-binding</keyword>
<proteinExistence type="inferred from homology"/>
<evidence type="ECO:0000256" key="5">
    <source>
        <dbReference type="ARBA" id="ARBA00022884"/>
    </source>
</evidence>
<dbReference type="GO" id="GO:0046872">
    <property type="term" value="F:metal ion binding"/>
    <property type="evidence" value="ECO:0007669"/>
    <property type="project" value="UniProtKB-KW"/>
</dbReference>
<keyword evidence="4" id="KW-0479">Metal-binding</keyword>
<dbReference type="InterPro" id="IPR037214">
    <property type="entry name" value="TROVE_dom_sf"/>
</dbReference>
<dbReference type="SUPFAM" id="SSF140864">
    <property type="entry name" value="TROVE domain-like"/>
    <property type="match status" value="1"/>
</dbReference>
<evidence type="ECO:0000256" key="4">
    <source>
        <dbReference type="ARBA" id="ARBA00022723"/>
    </source>
</evidence>
<dbReference type="InParanoid" id="A0A1S3HVE9"/>
<evidence type="ECO:0000256" key="2">
    <source>
        <dbReference type="ARBA" id="ARBA00007814"/>
    </source>
</evidence>
<protein>
    <submittedName>
        <fullName evidence="9">60 kDa SS-A/Ro ribonucleoprotein</fullName>
    </submittedName>
</protein>
<accession>A0A1S3HVE9</accession>
<dbReference type="PROSITE" id="PS50988">
    <property type="entry name" value="TROVE"/>
    <property type="match status" value="1"/>
</dbReference>
<dbReference type="STRING" id="7574.A0A1S3HVE9"/>
<dbReference type="OMA" id="WWYEWLK"/>
<comment type="subcellular location">
    <subcellularLocation>
        <location evidence="1">Cytoplasm</location>
    </subcellularLocation>
</comment>
<dbReference type="GO" id="GO:1990904">
    <property type="term" value="C:ribonucleoprotein complex"/>
    <property type="evidence" value="ECO:0007669"/>
    <property type="project" value="UniProtKB-KW"/>
</dbReference>
<dbReference type="Proteomes" id="UP000085678">
    <property type="component" value="Unplaced"/>
</dbReference>
<dbReference type="InterPro" id="IPR008858">
    <property type="entry name" value="TROVE_dom"/>
</dbReference>
<keyword evidence="3" id="KW-0963">Cytoplasm</keyword>
<name>A0A1S3HVE9_LINAN</name>
<dbReference type="SUPFAM" id="SSF53300">
    <property type="entry name" value="vWA-like"/>
    <property type="match status" value="1"/>
</dbReference>
<dbReference type="Pfam" id="PF25045">
    <property type="entry name" value="vWA_Ro60"/>
    <property type="match status" value="1"/>
</dbReference>
<evidence type="ECO:0000313" key="8">
    <source>
        <dbReference type="Proteomes" id="UP000085678"/>
    </source>
</evidence>
<dbReference type="OrthoDB" id="6098064at2759"/>
<feature type="domain" description="TROVE" evidence="7">
    <location>
        <begin position="36"/>
        <end position="390"/>
    </location>
</feature>
<keyword evidence="8" id="KW-1185">Reference proteome</keyword>
<dbReference type="Pfam" id="PF05731">
    <property type="entry name" value="TROVE"/>
    <property type="match status" value="1"/>
</dbReference>
<dbReference type="InterPro" id="IPR036465">
    <property type="entry name" value="vWFA_dom_sf"/>
</dbReference>
<dbReference type="GO" id="GO:0003723">
    <property type="term" value="F:RNA binding"/>
    <property type="evidence" value="ECO:0007669"/>
    <property type="project" value="UniProtKB-KW"/>
</dbReference>
<evidence type="ECO:0000256" key="6">
    <source>
        <dbReference type="ARBA" id="ARBA00023274"/>
    </source>
</evidence>